<dbReference type="KEGG" id="aram:KAR29_05680"/>
<dbReference type="EMBL" id="CP072943">
    <property type="protein sequence ID" value="QTX33362.1"/>
    <property type="molecule type" value="Genomic_DNA"/>
</dbReference>
<dbReference type="Proteomes" id="UP000671879">
    <property type="component" value="Chromosome"/>
</dbReference>
<evidence type="ECO:0000313" key="1">
    <source>
        <dbReference type="EMBL" id="QTX33362.1"/>
    </source>
</evidence>
<keyword evidence="2" id="KW-1185">Reference proteome</keyword>
<organism evidence="1 2">
    <name type="scientific">Aminithiophilus ramosus</name>
    <dbReference type="NCBI Taxonomy" id="3029084"/>
    <lineage>
        <taxon>Bacteria</taxon>
        <taxon>Thermotogati</taxon>
        <taxon>Synergistota</taxon>
        <taxon>Synergistia</taxon>
        <taxon>Synergistales</taxon>
        <taxon>Aminithiophilaceae</taxon>
        <taxon>Aminithiophilus</taxon>
    </lineage>
</organism>
<dbReference type="RefSeq" id="WP_274374647.1">
    <property type="nucleotide sequence ID" value="NZ_CP072943.1"/>
</dbReference>
<gene>
    <name evidence="1" type="ORF">KAR29_05680</name>
</gene>
<evidence type="ECO:0000313" key="2">
    <source>
        <dbReference type="Proteomes" id="UP000671879"/>
    </source>
</evidence>
<reference evidence="2" key="1">
    <citation type="submission" date="2021-04" db="EMBL/GenBank/DDBJ databases">
        <title>A novel Synergistetes isolate from a pyrite-forming mixed culture.</title>
        <authorList>
            <person name="Bunk B."/>
            <person name="Sproer C."/>
            <person name="Spring S."/>
            <person name="Pester M."/>
        </authorList>
    </citation>
    <scope>NUCLEOTIDE SEQUENCE [LARGE SCALE GENOMIC DNA]</scope>
    <source>
        <strain evidence="2">J.5.4.2-T.3.5.2</strain>
    </source>
</reference>
<protein>
    <submittedName>
        <fullName evidence="1">FeoB-associated Cys-rich membrane protein</fullName>
    </submittedName>
</protein>
<name>A0A9Q7ARD3_9BACT</name>
<proteinExistence type="predicted"/>
<accession>A0A9Q7ARD3</accession>
<sequence>MEKIALLVVLVLTGVYLVRRFRSAVRGGGCSCGCSACASDCSGKGKTHRGESR</sequence>
<dbReference type="AlphaFoldDB" id="A0A9Q7ARD3"/>